<accession>A0AAD8NCB2</accession>
<evidence type="ECO:0000256" key="2">
    <source>
        <dbReference type="SAM" id="Phobius"/>
    </source>
</evidence>
<dbReference type="Proteomes" id="UP001229421">
    <property type="component" value="Unassembled WGS sequence"/>
</dbReference>
<comment type="caution">
    <text evidence="3">The sequence shown here is derived from an EMBL/GenBank/DDBJ whole genome shotgun (WGS) entry which is preliminary data.</text>
</comment>
<keyword evidence="2" id="KW-0812">Transmembrane</keyword>
<proteinExistence type="predicted"/>
<feature type="region of interest" description="Disordered" evidence="1">
    <location>
        <begin position="171"/>
        <end position="201"/>
    </location>
</feature>
<feature type="region of interest" description="Disordered" evidence="1">
    <location>
        <begin position="116"/>
        <end position="139"/>
    </location>
</feature>
<feature type="transmembrane region" description="Helical" evidence="2">
    <location>
        <begin position="7"/>
        <end position="30"/>
    </location>
</feature>
<gene>
    <name evidence="3" type="ORF">QVD17_36937</name>
</gene>
<evidence type="ECO:0000256" key="1">
    <source>
        <dbReference type="SAM" id="MobiDB-lite"/>
    </source>
</evidence>
<dbReference type="AlphaFoldDB" id="A0AAD8NCB2"/>
<protein>
    <submittedName>
        <fullName evidence="3">Uncharacterized protein</fullName>
    </submittedName>
</protein>
<reference evidence="3" key="1">
    <citation type="journal article" date="2023" name="bioRxiv">
        <title>Improved chromosome-level genome assembly for marigold (Tagetes erecta).</title>
        <authorList>
            <person name="Jiang F."/>
            <person name="Yuan L."/>
            <person name="Wang S."/>
            <person name="Wang H."/>
            <person name="Xu D."/>
            <person name="Wang A."/>
            <person name="Fan W."/>
        </authorList>
    </citation>
    <scope>NUCLEOTIDE SEQUENCE</scope>
    <source>
        <strain evidence="3">WSJ</strain>
        <tissue evidence="3">Leaf</tissue>
    </source>
</reference>
<organism evidence="3 4">
    <name type="scientific">Tagetes erecta</name>
    <name type="common">African marigold</name>
    <dbReference type="NCBI Taxonomy" id="13708"/>
    <lineage>
        <taxon>Eukaryota</taxon>
        <taxon>Viridiplantae</taxon>
        <taxon>Streptophyta</taxon>
        <taxon>Embryophyta</taxon>
        <taxon>Tracheophyta</taxon>
        <taxon>Spermatophyta</taxon>
        <taxon>Magnoliopsida</taxon>
        <taxon>eudicotyledons</taxon>
        <taxon>Gunneridae</taxon>
        <taxon>Pentapetalae</taxon>
        <taxon>asterids</taxon>
        <taxon>campanulids</taxon>
        <taxon>Asterales</taxon>
        <taxon>Asteraceae</taxon>
        <taxon>Asteroideae</taxon>
        <taxon>Heliantheae alliance</taxon>
        <taxon>Tageteae</taxon>
        <taxon>Tagetes</taxon>
    </lineage>
</organism>
<keyword evidence="2" id="KW-1133">Transmembrane helix</keyword>
<name>A0AAD8NCB2_TARER</name>
<keyword evidence="2" id="KW-0472">Membrane</keyword>
<dbReference type="EMBL" id="JAUHHV010000010">
    <property type="protein sequence ID" value="KAK1410400.1"/>
    <property type="molecule type" value="Genomic_DNA"/>
</dbReference>
<keyword evidence="4" id="KW-1185">Reference proteome</keyword>
<sequence length="201" mass="23182">MVIIICLYRLFVMLNLVGINMAICDFLRLYQLSNTYSNKPYAQWRHEKKKATGHPNHVGVWKDMHCKKGKWYNKYAKKDWEKIQKVQEEMNRTLSTMGGDAQPIDEADILESALGSTGSHTRGVGRKVKNPTPNASFGHDSFLQEKLQEQQKINQILQNQINQILGHIGVESSSQYTQDDDLDDEENEENEEHEVNEESDD</sequence>
<evidence type="ECO:0000313" key="4">
    <source>
        <dbReference type="Proteomes" id="UP001229421"/>
    </source>
</evidence>
<feature type="compositionally biased region" description="Acidic residues" evidence="1">
    <location>
        <begin position="178"/>
        <end position="201"/>
    </location>
</feature>
<evidence type="ECO:0000313" key="3">
    <source>
        <dbReference type="EMBL" id="KAK1410400.1"/>
    </source>
</evidence>